<keyword evidence="11" id="KW-1185">Reference proteome</keyword>
<dbReference type="RefSeq" id="XP_031559519.1">
    <property type="nucleotide sequence ID" value="XM_031703659.1"/>
</dbReference>
<dbReference type="SMART" id="SM01381">
    <property type="entry name" value="7TM_GPCR_Srsx"/>
    <property type="match status" value="1"/>
</dbReference>
<feature type="transmembrane region" description="Helical" evidence="9">
    <location>
        <begin position="159"/>
        <end position="179"/>
    </location>
</feature>
<dbReference type="FunCoup" id="A0A6P8HT04">
    <property type="interactions" value="2156"/>
</dbReference>
<feature type="transmembrane region" description="Helical" evidence="9">
    <location>
        <begin position="305"/>
        <end position="327"/>
    </location>
</feature>
<dbReference type="OrthoDB" id="5952899at2759"/>
<accession>A0A6P8HT04</accession>
<proteinExistence type="predicted"/>
<dbReference type="GO" id="GO:0005886">
    <property type="term" value="C:plasma membrane"/>
    <property type="evidence" value="ECO:0007669"/>
    <property type="project" value="TreeGrafter"/>
</dbReference>
<evidence type="ECO:0000256" key="4">
    <source>
        <dbReference type="ARBA" id="ARBA00023040"/>
    </source>
</evidence>
<organism evidence="11 12">
    <name type="scientific">Actinia tenebrosa</name>
    <name type="common">Australian red waratah sea anemone</name>
    <dbReference type="NCBI Taxonomy" id="6105"/>
    <lineage>
        <taxon>Eukaryota</taxon>
        <taxon>Metazoa</taxon>
        <taxon>Cnidaria</taxon>
        <taxon>Anthozoa</taxon>
        <taxon>Hexacorallia</taxon>
        <taxon>Actiniaria</taxon>
        <taxon>Actiniidae</taxon>
        <taxon>Actinia</taxon>
    </lineage>
</organism>
<feature type="transmembrane region" description="Helical" evidence="9">
    <location>
        <begin position="123"/>
        <end position="147"/>
    </location>
</feature>
<keyword evidence="4" id="KW-0297">G-protein coupled receptor</keyword>
<dbReference type="GeneID" id="116295749"/>
<keyword evidence="6" id="KW-0675">Receptor</keyword>
<feature type="transmembrane region" description="Helical" evidence="9">
    <location>
        <begin position="41"/>
        <end position="63"/>
    </location>
</feature>
<feature type="compositionally biased region" description="Polar residues" evidence="8">
    <location>
        <begin position="1"/>
        <end position="17"/>
    </location>
</feature>
<dbReference type="PANTHER" id="PTHR45695:SF9">
    <property type="entry name" value="LEUCOKININ RECEPTOR"/>
    <property type="match status" value="1"/>
</dbReference>
<evidence type="ECO:0000256" key="6">
    <source>
        <dbReference type="ARBA" id="ARBA00023170"/>
    </source>
</evidence>
<name>A0A6P8HT04_ACTTE</name>
<dbReference type="FunFam" id="1.20.1070.10:FF:000291">
    <property type="entry name" value="Predicted protein"/>
    <property type="match status" value="1"/>
</dbReference>
<evidence type="ECO:0000256" key="8">
    <source>
        <dbReference type="SAM" id="MobiDB-lite"/>
    </source>
</evidence>
<dbReference type="SUPFAM" id="SSF81321">
    <property type="entry name" value="Family A G protein-coupled receptor-like"/>
    <property type="match status" value="1"/>
</dbReference>
<dbReference type="InterPro" id="IPR000276">
    <property type="entry name" value="GPCR_Rhodpsn"/>
</dbReference>
<sequence>MNGTFNSTLTNLTNDWIPTTEEGSETSQKAAGSSAMNSLRTASYCVLILLSLAGNSFVIATVVRNTNKRMRTVSNIFIVNLSIADILVTLINMPGKISQIYIGRMWLLGKSTGFEILCKMMNFLPFLAVFVSTQSFAVLALDRFVAVYLPVRKPITAKVAYILVAFNWIFAMAFFYVYFHSASIWTHGDTSYCYVNANVVFGSMENFNKFVWVEFTVVTILPLTISFVLYTATMIKLWKRKIPGSNATANASYSDRVNRRVLKMLITVFLAFFFCWLPTWIWIIACKRTGKSSNLPALCSAKSQFSMTRFLIAYSNSAITPYIYLIFSENYRQGFKDILIAMACCSSVRKVLRRRNRVEVFTLSQFTQGDRLRTNTVSRRMERLDFTTVI</sequence>
<dbReference type="PROSITE" id="PS50262">
    <property type="entry name" value="G_PROTEIN_RECEP_F1_2"/>
    <property type="match status" value="1"/>
</dbReference>
<feature type="transmembrane region" description="Helical" evidence="9">
    <location>
        <begin position="75"/>
        <end position="95"/>
    </location>
</feature>
<keyword evidence="7" id="KW-0807">Transducer</keyword>
<evidence type="ECO:0000256" key="5">
    <source>
        <dbReference type="ARBA" id="ARBA00023136"/>
    </source>
</evidence>
<keyword evidence="2 9" id="KW-0812">Transmembrane</keyword>
<dbReference type="PANTHER" id="PTHR45695">
    <property type="entry name" value="LEUCOKININ RECEPTOR-RELATED"/>
    <property type="match status" value="1"/>
</dbReference>
<feature type="domain" description="G-protein coupled receptors family 1 profile" evidence="10">
    <location>
        <begin position="54"/>
        <end position="324"/>
    </location>
</feature>
<reference evidence="12" key="1">
    <citation type="submission" date="2025-08" db="UniProtKB">
        <authorList>
            <consortium name="RefSeq"/>
        </authorList>
    </citation>
    <scope>IDENTIFICATION</scope>
    <source>
        <tissue evidence="12">Tentacle</tissue>
    </source>
</reference>
<evidence type="ECO:0000313" key="12">
    <source>
        <dbReference type="RefSeq" id="XP_031559519.1"/>
    </source>
</evidence>
<dbReference type="Proteomes" id="UP000515163">
    <property type="component" value="Unplaced"/>
</dbReference>
<evidence type="ECO:0000259" key="10">
    <source>
        <dbReference type="PROSITE" id="PS50262"/>
    </source>
</evidence>
<evidence type="ECO:0000256" key="2">
    <source>
        <dbReference type="ARBA" id="ARBA00022692"/>
    </source>
</evidence>
<dbReference type="AlphaFoldDB" id="A0A6P8HT04"/>
<feature type="transmembrane region" description="Helical" evidence="9">
    <location>
        <begin position="210"/>
        <end position="232"/>
    </location>
</feature>
<dbReference type="GO" id="GO:0004930">
    <property type="term" value="F:G protein-coupled receptor activity"/>
    <property type="evidence" value="ECO:0007669"/>
    <property type="project" value="UniProtKB-KW"/>
</dbReference>
<dbReference type="Gene3D" id="1.20.1070.10">
    <property type="entry name" value="Rhodopsin 7-helix transmembrane proteins"/>
    <property type="match status" value="1"/>
</dbReference>
<dbReference type="Pfam" id="PF00001">
    <property type="entry name" value="7tm_1"/>
    <property type="match status" value="1"/>
</dbReference>
<evidence type="ECO:0000256" key="1">
    <source>
        <dbReference type="ARBA" id="ARBA00004141"/>
    </source>
</evidence>
<feature type="region of interest" description="Disordered" evidence="8">
    <location>
        <begin position="1"/>
        <end position="29"/>
    </location>
</feature>
<keyword evidence="5 9" id="KW-0472">Membrane</keyword>
<keyword evidence="3 9" id="KW-1133">Transmembrane helix</keyword>
<evidence type="ECO:0000256" key="9">
    <source>
        <dbReference type="SAM" id="Phobius"/>
    </source>
</evidence>
<evidence type="ECO:0000256" key="7">
    <source>
        <dbReference type="ARBA" id="ARBA00023224"/>
    </source>
</evidence>
<feature type="transmembrane region" description="Helical" evidence="9">
    <location>
        <begin position="264"/>
        <end position="285"/>
    </location>
</feature>
<dbReference type="InterPro" id="IPR017452">
    <property type="entry name" value="GPCR_Rhodpsn_7TM"/>
</dbReference>
<dbReference type="InParanoid" id="A0A6P8HT04"/>
<dbReference type="KEGG" id="aten:116295749"/>
<comment type="subcellular location">
    <subcellularLocation>
        <location evidence="1">Membrane</location>
        <topology evidence="1">Multi-pass membrane protein</topology>
    </subcellularLocation>
</comment>
<dbReference type="PRINTS" id="PR00237">
    <property type="entry name" value="GPCRRHODOPSN"/>
</dbReference>
<protein>
    <submittedName>
        <fullName evidence="12">Substance-P receptor-like</fullName>
    </submittedName>
</protein>
<evidence type="ECO:0000256" key="3">
    <source>
        <dbReference type="ARBA" id="ARBA00022989"/>
    </source>
</evidence>
<gene>
    <name evidence="12" type="primary">LOC116295749</name>
</gene>
<evidence type="ECO:0000313" key="11">
    <source>
        <dbReference type="Proteomes" id="UP000515163"/>
    </source>
</evidence>